<dbReference type="SUPFAM" id="SSF50037">
    <property type="entry name" value="C-terminal domain of transcriptional repressors"/>
    <property type="match status" value="1"/>
</dbReference>
<dbReference type="PANTHER" id="PTHR42954">
    <property type="entry name" value="FE(2+) TRANSPORT PROTEIN A"/>
    <property type="match status" value="1"/>
</dbReference>
<reference evidence="3" key="1">
    <citation type="submission" date="2018-05" db="EMBL/GenBank/DDBJ databases">
        <authorList>
            <person name="Lanie J.A."/>
            <person name="Ng W.-L."/>
            <person name="Kazmierczak K.M."/>
            <person name="Andrzejewski T.M."/>
            <person name="Davidsen T.M."/>
            <person name="Wayne K.J."/>
            <person name="Tettelin H."/>
            <person name="Glass J.I."/>
            <person name="Rusch D."/>
            <person name="Podicherti R."/>
            <person name="Tsui H.-C.T."/>
            <person name="Winkler M.E."/>
        </authorList>
    </citation>
    <scope>NUCLEOTIDE SEQUENCE</scope>
</reference>
<dbReference type="Gene3D" id="2.30.30.90">
    <property type="match status" value="1"/>
</dbReference>
<evidence type="ECO:0000259" key="2">
    <source>
        <dbReference type="SMART" id="SM00899"/>
    </source>
</evidence>
<dbReference type="EMBL" id="UINC01001523">
    <property type="protein sequence ID" value="SUZ82799.1"/>
    <property type="molecule type" value="Genomic_DNA"/>
</dbReference>
<dbReference type="InterPro" id="IPR038157">
    <property type="entry name" value="FeoA_core_dom"/>
</dbReference>
<dbReference type="AlphaFoldDB" id="A0A381QW33"/>
<name>A0A381QW33_9ZZZZ</name>
<organism evidence="3">
    <name type="scientific">marine metagenome</name>
    <dbReference type="NCBI Taxonomy" id="408172"/>
    <lineage>
        <taxon>unclassified sequences</taxon>
        <taxon>metagenomes</taxon>
        <taxon>ecological metagenomes</taxon>
    </lineage>
</organism>
<dbReference type="GO" id="GO:0046914">
    <property type="term" value="F:transition metal ion binding"/>
    <property type="evidence" value="ECO:0007669"/>
    <property type="project" value="InterPro"/>
</dbReference>
<sequence length="78" mass="8743">MTIKRLDTLLPGESGYIHKIKASEEIKHRLSSLGFLPGEKITFIRHALTGDPIEIKIMGYALGIRRDEANKIEVTPIT</sequence>
<proteinExistence type="predicted"/>
<dbReference type="SMART" id="SM00899">
    <property type="entry name" value="FeoA"/>
    <property type="match status" value="1"/>
</dbReference>
<feature type="domain" description="Ferrous iron transporter FeoA-like" evidence="2">
    <location>
        <begin position="4"/>
        <end position="76"/>
    </location>
</feature>
<dbReference type="PANTHER" id="PTHR42954:SF2">
    <property type="entry name" value="FE(2+) TRANSPORT PROTEIN A"/>
    <property type="match status" value="1"/>
</dbReference>
<dbReference type="InterPro" id="IPR052713">
    <property type="entry name" value="FeoA"/>
</dbReference>
<gene>
    <name evidence="3" type="ORF">METZ01_LOCUS35653</name>
</gene>
<keyword evidence="1" id="KW-0408">Iron</keyword>
<dbReference type="InterPro" id="IPR008988">
    <property type="entry name" value="Transcriptional_repressor_C"/>
</dbReference>
<dbReference type="Pfam" id="PF04023">
    <property type="entry name" value="FeoA"/>
    <property type="match status" value="1"/>
</dbReference>
<protein>
    <recommendedName>
        <fullName evidence="2">Ferrous iron transporter FeoA-like domain-containing protein</fullName>
    </recommendedName>
</protein>
<accession>A0A381QW33</accession>
<dbReference type="InterPro" id="IPR007167">
    <property type="entry name" value="Fe-transptr_FeoA-like"/>
</dbReference>
<evidence type="ECO:0000256" key="1">
    <source>
        <dbReference type="ARBA" id="ARBA00023004"/>
    </source>
</evidence>
<evidence type="ECO:0000313" key="3">
    <source>
        <dbReference type="EMBL" id="SUZ82799.1"/>
    </source>
</evidence>